<dbReference type="AlphaFoldDB" id="A0A2P2MY07"/>
<reference evidence="1" key="1">
    <citation type="submission" date="2018-02" db="EMBL/GenBank/DDBJ databases">
        <title>Rhizophora mucronata_Transcriptome.</title>
        <authorList>
            <person name="Meera S.P."/>
            <person name="Sreeshan A."/>
            <person name="Augustine A."/>
        </authorList>
    </citation>
    <scope>NUCLEOTIDE SEQUENCE</scope>
    <source>
        <tissue evidence="1">Leaf</tissue>
    </source>
</reference>
<evidence type="ECO:0000313" key="1">
    <source>
        <dbReference type="EMBL" id="MBX35110.1"/>
    </source>
</evidence>
<name>A0A2P2MY07_RHIMU</name>
<protein>
    <submittedName>
        <fullName evidence="1">Uncharacterized protein</fullName>
    </submittedName>
</protein>
<sequence length="33" mass="3984">MILEIKRNPDGFQSEFQEKTSWTSLYLNCMQMN</sequence>
<accession>A0A2P2MY07</accession>
<organism evidence="1">
    <name type="scientific">Rhizophora mucronata</name>
    <name type="common">Asiatic mangrove</name>
    <dbReference type="NCBI Taxonomy" id="61149"/>
    <lineage>
        <taxon>Eukaryota</taxon>
        <taxon>Viridiplantae</taxon>
        <taxon>Streptophyta</taxon>
        <taxon>Embryophyta</taxon>
        <taxon>Tracheophyta</taxon>
        <taxon>Spermatophyta</taxon>
        <taxon>Magnoliopsida</taxon>
        <taxon>eudicotyledons</taxon>
        <taxon>Gunneridae</taxon>
        <taxon>Pentapetalae</taxon>
        <taxon>rosids</taxon>
        <taxon>fabids</taxon>
        <taxon>Malpighiales</taxon>
        <taxon>Rhizophoraceae</taxon>
        <taxon>Rhizophora</taxon>
    </lineage>
</organism>
<dbReference type="EMBL" id="GGEC01054626">
    <property type="protein sequence ID" value="MBX35110.1"/>
    <property type="molecule type" value="Transcribed_RNA"/>
</dbReference>
<proteinExistence type="predicted"/>